<comment type="caution">
    <text evidence="5">The sequence shown here is derived from an EMBL/GenBank/DDBJ whole genome shotgun (WGS) entry which is preliminary data.</text>
</comment>
<dbReference type="InterPro" id="IPR036397">
    <property type="entry name" value="RNaseH_sf"/>
</dbReference>
<gene>
    <name evidence="5" type="ORF">APZ42_033557</name>
</gene>
<sequence length="769" mass="86653">MAPLISPKRVGRRRLLSASDDRHIKLIAKRNRRKTLPEITNEFNYGNAIIVSNSTIRRSLQRNDLNGRVALKKPLLRKENIKKRYKFALDHINWTTAQWDRVLWSDESKFEIFGNKRRVYVRRSKNERTMMECIAPTVKHGGVNIMIWGAMSSLGVLPLVKIDGILLKEQYHSILARKAIPGGKQLLGAGFSFQQDNDPKHTAIMNKKYLQNQEKIGNVVVMEWPPQSPDLNPIEQLWDHLDQKLRKTPPSTVYVCEAWSLGLLLSTRTKPFNVSFDSGNSKNITRKGNWIFVAAENWIENDFLYLPDKSYSVVYKTQLLKVGMPPDVKKWDSHPCYKILGTFGRGQREKKMRKLNLPGESITEVESEEELGSQSTRKAAGLRVSKGKTLKEVQRKEVCEEKASNVQQLKPVNASTIHLSTSEEGSSCNVDLTIQPPTQPEGTICRLDTAVADDSYGTQHFENLHPFSYQNAGGNYNWGMPPYWNGNSQQMNSFYSLPPIQSPSSVLCELGSKHIVADSNRGTSSSAEYSSYPIPTPSPSPDLCQSGNSGAVQQIYRHPSMKTNLPIMPDIEDSLVGVPEKTSRVKGASGNEHFISALAKINDKLNVTEKSIKPVSDDEAAEIQEDIDSLPLKSLEQLHSFEKVLTTDKNIYKKLVSRIRLLGKKNSKNSESDYVRRAWNTVFSDSLSKDVNWLGRRDRRVNNGSGKTGISSCTITKAVEDGIRSNKSFLEMEHESFIRETKLHLRNAKSRFCSAEINAQQANDACDSN</sequence>
<evidence type="ECO:0000259" key="4">
    <source>
        <dbReference type="Pfam" id="PF16064"/>
    </source>
</evidence>
<protein>
    <recommendedName>
        <fullName evidence="7">Transposase Tc1-like domain-containing protein</fullName>
    </recommendedName>
</protein>
<proteinExistence type="predicted"/>
<evidence type="ECO:0000256" key="1">
    <source>
        <dbReference type="SAM" id="MobiDB-lite"/>
    </source>
</evidence>
<dbReference type="InterPro" id="IPR032071">
    <property type="entry name" value="DUF4806"/>
</dbReference>
<dbReference type="PANTHER" id="PTHR23022:SF135">
    <property type="entry name" value="SI:DKEY-77F5.3"/>
    <property type="match status" value="1"/>
</dbReference>
<dbReference type="InterPro" id="IPR038717">
    <property type="entry name" value="Tc1-like_DDE_dom"/>
</dbReference>
<dbReference type="GO" id="GO:0003677">
    <property type="term" value="F:DNA binding"/>
    <property type="evidence" value="ECO:0007669"/>
    <property type="project" value="InterPro"/>
</dbReference>
<dbReference type="InterPro" id="IPR052338">
    <property type="entry name" value="Transposase_5"/>
</dbReference>
<evidence type="ECO:0000259" key="2">
    <source>
        <dbReference type="Pfam" id="PF01498"/>
    </source>
</evidence>
<dbReference type="EMBL" id="LRGB01003231">
    <property type="protein sequence ID" value="KZS03658.1"/>
    <property type="molecule type" value="Genomic_DNA"/>
</dbReference>
<feature type="region of interest" description="Disordered" evidence="1">
    <location>
        <begin position="519"/>
        <end position="546"/>
    </location>
</feature>
<dbReference type="Pfam" id="PF13358">
    <property type="entry name" value="DDE_3"/>
    <property type="match status" value="1"/>
</dbReference>
<dbReference type="Proteomes" id="UP000076858">
    <property type="component" value="Unassembled WGS sequence"/>
</dbReference>
<feature type="domain" description="Transposase Tc1-like" evidence="2">
    <location>
        <begin position="21"/>
        <end position="93"/>
    </location>
</feature>
<accession>A0A164KZ66</accession>
<dbReference type="Pfam" id="PF01498">
    <property type="entry name" value="HTH_Tnp_Tc3_2"/>
    <property type="match status" value="1"/>
</dbReference>
<dbReference type="AlphaFoldDB" id="A0A164KZ66"/>
<dbReference type="Gene3D" id="3.30.420.10">
    <property type="entry name" value="Ribonuclease H-like superfamily/Ribonuclease H"/>
    <property type="match status" value="1"/>
</dbReference>
<name>A0A164KZ66_9CRUS</name>
<dbReference type="GO" id="GO:0006313">
    <property type="term" value="P:DNA transposition"/>
    <property type="evidence" value="ECO:0007669"/>
    <property type="project" value="InterPro"/>
</dbReference>
<feature type="domain" description="Tc1-like transposase DDE" evidence="3">
    <location>
        <begin position="101"/>
        <end position="247"/>
    </location>
</feature>
<evidence type="ECO:0000313" key="5">
    <source>
        <dbReference type="EMBL" id="KZS03658.1"/>
    </source>
</evidence>
<dbReference type="STRING" id="35525.A0A164KZ66"/>
<keyword evidence="6" id="KW-1185">Reference proteome</keyword>
<dbReference type="InterPro" id="IPR002492">
    <property type="entry name" value="Transposase_Tc1-like"/>
</dbReference>
<dbReference type="GO" id="GO:0015074">
    <property type="term" value="P:DNA integration"/>
    <property type="evidence" value="ECO:0007669"/>
    <property type="project" value="InterPro"/>
</dbReference>
<dbReference type="Pfam" id="PF16064">
    <property type="entry name" value="DUF4806"/>
    <property type="match status" value="1"/>
</dbReference>
<evidence type="ECO:0008006" key="7">
    <source>
        <dbReference type="Google" id="ProtNLM"/>
    </source>
</evidence>
<organism evidence="5 6">
    <name type="scientific">Daphnia magna</name>
    <dbReference type="NCBI Taxonomy" id="35525"/>
    <lineage>
        <taxon>Eukaryota</taxon>
        <taxon>Metazoa</taxon>
        <taxon>Ecdysozoa</taxon>
        <taxon>Arthropoda</taxon>
        <taxon>Crustacea</taxon>
        <taxon>Branchiopoda</taxon>
        <taxon>Diplostraca</taxon>
        <taxon>Cladocera</taxon>
        <taxon>Anomopoda</taxon>
        <taxon>Daphniidae</taxon>
        <taxon>Daphnia</taxon>
    </lineage>
</organism>
<dbReference type="PANTHER" id="PTHR23022">
    <property type="entry name" value="TRANSPOSABLE ELEMENT-RELATED"/>
    <property type="match status" value="1"/>
</dbReference>
<dbReference type="OrthoDB" id="6776294at2759"/>
<evidence type="ECO:0000313" key="6">
    <source>
        <dbReference type="Proteomes" id="UP000076858"/>
    </source>
</evidence>
<reference evidence="5 6" key="1">
    <citation type="submission" date="2016-03" db="EMBL/GenBank/DDBJ databases">
        <title>EvidentialGene: Evidence-directed Construction of Genes on Genomes.</title>
        <authorList>
            <person name="Gilbert D.G."/>
            <person name="Choi J.-H."/>
            <person name="Mockaitis K."/>
            <person name="Colbourne J."/>
            <person name="Pfrender M."/>
        </authorList>
    </citation>
    <scope>NUCLEOTIDE SEQUENCE [LARGE SCALE GENOMIC DNA]</scope>
    <source>
        <strain evidence="5 6">Xinb3</strain>
        <tissue evidence="5">Complete organism</tissue>
    </source>
</reference>
<feature type="domain" description="DUF4806" evidence="4">
    <location>
        <begin position="628"/>
        <end position="699"/>
    </location>
</feature>
<evidence type="ECO:0000259" key="3">
    <source>
        <dbReference type="Pfam" id="PF13358"/>
    </source>
</evidence>
<feature type="region of interest" description="Disordered" evidence="1">
    <location>
        <begin position="363"/>
        <end position="383"/>
    </location>
</feature>